<sequence length="335" mass="38365">MRTKELEKLEMMQRKARELVEYYISVLKSSNNPTSLYSAALTLIMQSGLGQDLLDKLTAVYFEVIQNFVSQYGDIQTNNSELTEQHKLLLKCKNDFIFSFINFSKNLNEIEITHEWIHKHESLRETISKYPKSLEANKASDILAKDVSDKGFPEKVVKAYTDIEKLKEEKKELDIRFKNLKDLMPDNNPHNASILKDIETAVRDLGARIGIMESRLAASIKTLVQYHDAVNKNEEGASQEKVNDDLRVNISKNSPEHETKANNCVNELNNAPDNKSREEILRRFAERKTLRKDENITLTEAEAKPKPKPKPKPKLGGFEEKYLAEQNGGTRINKG</sequence>
<evidence type="ECO:0000313" key="4">
    <source>
        <dbReference type="Proteomes" id="UP000031258"/>
    </source>
</evidence>
<accession>A0A0C1MXR1</accession>
<reference evidence="3 4" key="1">
    <citation type="submission" date="2014-11" db="EMBL/GenBank/DDBJ databases">
        <title>A Rickettsiales Symbiont of Amoebae With Ancient Features.</title>
        <authorList>
            <person name="Schulz F."/>
            <person name="Martijn J."/>
            <person name="Wascher F."/>
            <person name="Kostanjsek R."/>
            <person name="Ettema T.J."/>
            <person name="Horn M."/>
        </authorList>
    </citation>
    <scope>NUCLEOTIDE SEQUENCE [LARGE SCALE GENOMIC DNA]</scope>
    <source>
        <strain evidence="3 4">UWC36</strain>
    </source>
</reference>
<dbReference type="EMBL" id="JSWE01000154">
    <property type="protein sequence ID" value="KIE04711.1"/>
    <property type="molecule type" value="Genomic_DNA"/>
</dbReference>
<evidence type="ECO:0000313" key="3">
    <source>
        <dbReference type="EMBL" id="KIE04711.1"/>
    </source>
</evidence>
<protein>
    <submittedName>
        <fullName evidence="3">Uncharacterized protein</fullName>
    </submittedName>
</protein>
<dbReference type="RefSeq" id="WP_039457879.1">
    <property type="nucleotide sequence ID" value="NZ_JSWE01000154.1"/>
</dbReference>
<gene>
    <name evidence="3" type="ORF">NF27_GG00070</name>
</gene>
<evidence type="ECO:0000256" key="1">
    <source>
        <dbReference type="SAM" id="Coils"/>
    </source>
</evidence>
<feature type="region of interest" description="Disordered" evidence="2">
    <location>
        <begin position="252"/>
        <end position="272"/>
    </location>
</feature>
<keyword evidence="4" id="KW-1185">Reference proteome</keyword>
<dbReference type="Proteomes" id="UP000031258">
    <property type="component" value="Unassembled WGS sequence"/>
</dbReference>
<dbReference type="AlphaFoldDB" id="A0A0C1MXR1"/>
<proteinExistence type="predicted"/>
<name>A0A0C1MXR1_9RICK</name>
<evidence type="ECO:0000256" key="2">
    <source>
        <dbReference type="SAM" id="MobiDB-lite"/>
    </source>
</evidence>
<comment type="caution">
    <text evidence="3">The sequence shown here is derived from an EMBL/GenBank/DDBJ whole genome shotgun (WGS) entry which is preliminary data.</text>
</comment>
<feature type="region of interest" description="Disordered" evidence="2">
    <location>
        <begin position="291"/>
        <end position="335"/>
    </location>
</feature>
<keyword evidence="1" id="KW-0175">Coiled coil</keyword>
<feature type="compositionally biased region" description="Basic and acidic residues" evidence="2">
    <location>
        <begin position="291"/>
        <end position="305"/>
    </location>
</feature>
<feature type="coiled-coil region" evidence="1">
    <location>
        <begin position="156"/>
        <end position="183"/>
    </location>
</feature>
<organism evidence="3 4">
    <name type="scientific">Candidatus Jidaibacter acanthamoebae</name>
    <dbReference type="NCBI Taxonomy" id="86105"/>
    <lineage>
        <taxon>Bacteria</taxon>
        <taxon>Pseudomonadati</taxon>
        <taxon>Pseudomonadota</taxon>
        <taxon>Alphaproteobacteria</taxon>
        <taxon>Rickettsiales</taxon>
        <taxon>Candidatus Midichloriaceae</taxon>
        <taxon>Candidatus Jidaibacter</taxon>
    </lineage>
</organism>
<feature type="compositionally biased region" description="Polar residues" evidence="2">
    <location>
        <begin position="261"/>
        <end position="272"/>
    </location>
</feature>